<dbReference type="Proteomes" id="UP001217500">
    <property type="component" value="Chromosome"/>
</dbReference>
<dbReference type="SUPFAM" id="SSF52540">
    <property type="entry name" value="P-loop containing nucleoside triphosphate hydrolases"/>
    <property type="match status" value="1"/>
</dbReference>
<protein>
    <submittedName>
        <fullName evidence="1">Uncharacterized protein</fullName>
    </submittedName>
</protein>
<dbReference type="AlphaFoldDB" id="A0AAF0BLX3"/>
<dbReference type="InterPro" id="IPR027417">
    <property type="entry name" value="P-loop_NTPase"/>
</dbReference>
<sequence>MPLDFAQNDNPAFSARREGLRHLIRQIEGGEAETDPSSARLDEVRPERLADIAAASLWALAPHIAGEKPILWVGEYHRIMDEGLPYGPGLQQAGVAPDRFILVRARRAIDALWAMEEGLRSGAVGLVVGEVADMDLTASRRLSLAARESGVPCMVLGPAGGAGAPAAFSRVLVSAAARDRDDDLQPYLAARLEKHRGGEPPATSFMEWNDATHSFAMVAPLAGGTLAASGRHLASA</sequence>
<dbReference type="EMBL" id="CP116805">
    <property type="protein sequence ID" value="WCL54692.1"/>
    <property type="molecule type" value="Genomic_DNA"/>
</dbReference>
<evidence type="ECO:0000313" key="2">
    <source>
        <dbReference type="Proteomes" id="UP001217500"/>
    </source>
</evidence>
<keyword evidence="2" id="KW-1185">Reference proteome</keyword>
<proteinExistence type="predicted"/>
<name>A0AAF0BLX3_9PROT</name>
<organism evidence="1 2">
    <name type="scientific">Gimibacter soli</name>
    <dbReference type="NCBI Taxonomy" id="3024400"/>
    <lineage>
        <taxon>Bacteria</taxon>
        <taxon>Pseudomonadati</taxon>
        <taxon>Pseudomonadota</taxon>
        <taxon>Alphaproteobacteria</taxon>
        <taxon>Kordiimonadales</taxon>
        <taxon>Temperatibacteraceae</taxon>
        <taxon>Gimibacter</taxon>
    </lineage>
</organism>
<evidence type="ECO:0000313" key="1">
    <source>
        <dbReference type="EMBL" id="WCL54692.1"/>
    </source>
</evidence>
<dbReference type="RefSeq" id="WP_289504411.1">
    <property type="nucleotide sequence ID" value="NZ_CP116805.1"/>
</dbReference>
<gene>
    <name evidence="1" type="ORF">PH603_02820</name>
</gene>
<reference evidence="1" key="1">
    <citation type="submission" date="2023-01" db="EMBL/GenBank/DDBJ databases">
        <title>The genome sequence of Kordiimonadaceae bacterium 6D33.</title>
        <authorList>
            <person name="Liu Y."/>
        </authorList>
    </citation>
    <scope>NUCLEOTIDE SEQUENCE</scope>
    <source>
        <strain evidence="1">6D33</strain>
    </source>
</reference>
<dbReference type="KEGG" id="gso:PH603_02820"/>
<dbReference type="Gene3D" id="3.40.50.300">
    <property type="entry name" value="P-loop containing nucleotide triphosphate hydrolases"/>
    <property type="match status" value="1"/>
</dbReference>
<accession>A0AAF0BLX3</accession>